<dbReference type="RefSeq" id="WP_185103967.1">
    <property type="nucleotide sequence ID" value="NZ_BAAAXY010000055.1"/>
</dbReference>
<dbReference type="Proteomes" id="UP000565579">
    <property type="component" value="Unassembled WGS sequence"/>
</dbReference>
<evidence type="ECO:0000313" key="4">
    <source>
        <dbReference type="Proteomes" id="UP000565579"/>
    </source>
</evidence>
<dbReference type="InterPro" id="IPR052544">
    <property type="entry name" value="Bacteriocin_Proc_Enz"/>
</dbReference>
<evidence type="ECO:0000313" key="3">
    <source>
        <dbReference type="EMBL" id="MBB6549568.1"/>
    </source>
</evidence>
<dbReference type="EMBL" id="JACHMI010000001">
    <property type="protein sequence ID" value="MBB6549568.1"/>
    <property type="molecule type" value="Genomic_DNA"/>
</dbReference>
<evidence type="ECO:0000259" key="2">
    <source>
        <dbReference type="Pfam" id="PF00881"/>
    </source>
</evidence>
<comment type="caution">
    <text evidence="3">The sequence shown here is derived from an EMBL/GenBank/DDBJ whole genome shotgun (WGS) entry which is preliminary data.</text>
</comment>
<organism evidence="3 4">
    <name type="scientific">Nonomuraea rubra</name>
    <dbReference type="NCBI Taxonomy" id="46180"/>
    <lineage>
        <taxon>Bacteria</taxon>
        <taxon>Bacillati</taxon>
        <taxon>Actinomycetota</taxon>
        <taxon>Actinomycetes</taxon>
        <taxon>Streptosporangiales</taxon>
        <taxon>Streptosporangiaceae</taxon>
        <taxon>Nonomuraea</taxon>
    </lineage>
</organism>
<accession>A0A7X0TZJ4</accession>
<feature type="region of interest" description="Disordered" evidence="1">
    <location>
        <begin position="1"/>
        <end position="24"/>
    </location>
</feature>
<dbReference type="GO" id="GO:0016491">
    <property type="term" value="F:oxidoreductase activity"/>
    <property type="evidence" value="ECO:0007669"/>
    <property type="project" value="InterPro"/>
</dbReference>
<evidence type="ECO:0000256" key="1">
    <source>
        <dbReference type="SAM" id="MobiDB-lite"/>
    </source>
</evidence>
<dbReference type="Pfam" id="PF00881">
    <property type="entry name" value="Nitroreductase"/>
    <property type="match status" value="1"/>
</dbReference>
<dbReference type="InterPro" id="IPR000415">
    <property type="entry name" value="Nitroreductase-like"/>
</dbReference>
<feature type="region of interest" description="Disordered" evidence="1">
    <location>
        <begin position="349"/>
        <end position="394"/>
    </location>
</feature>
<proteinExistence type="predicted"/>
<name>A0A7X0TZJ4_9ACTN</name>
<dbReference type="PANTHER" id="PTHR43745:SF2">
    <property type="entry name" value="NITROREDUCTASE MJ1384-RELATED"/>
    <property type="match status" value="1"/>
</dbReference>
<dbReference type="PANTHER" id="PTHR43745">
    <property type="entry name" value="NITROREDUCTASE MJ1384-RELATED"/>
    <property type="match status" value="1"/>
</dbReference>
<gene>
    <name evidence="3" type="ORF">HD593_004363</name>
</gene>
<dbReference type="AlphaFoldDB" id="A0A7X0TZJ4"/>
<reference evidence="3 4" key="1">
    <citation type="submission" date="2020-08" db="EMBL/GenBank/DDBJ databases">
        <title>Sequencing the genomes of 1000 actinobacteria strains.</title>
        <authorList>
            <person name="Klenk H.-P."/>
        </authorList>
    </citation>
    <scope>NUCLEOTIDE SEQUENCE [LARGE SCALE GENOMIC DNA]</scope>
    <source>
        <strain evidence="3 4">DSM 43768</strain>
    </source>
</reference>
<dbReference type="Gene3D" id="3.40.109.10">
    <property type="entry name" value="NADH Oxidase"/>
    <property type="match status" value="2"/>
</dbReference>
<feature type="compositionally biased region" description="Polar residues" evidence="1">
    <location>
        <begin position="279"/>
        <end position="301"/>
    </location>
</feature>
<sequence length="596" mass="61819">MHTTPATSAPGPATSTLGTATSAPGTATSRYLAAMRDRGPLSIDWAAAPTRHKRYPGAGRVRLPWTADRHHPLGLLGELLRDLLGMTRIVWSHHLDDGGEPSGRPPMLLTGRPAPSGGGLYPIEAYVAAGDVLSPGDAALLPEGESLSPIGEPHLPAGLYHYDPVHHVLERLRDGDHVPALTGLLADSSPADLVIVLPAVFWRSMFKYGDFGYRLICQETGVLIAQALAVGGRLGLATRAHLRFPDGEMDRLLGLDGTREATLAVLTFTLPPTTAPTLSRSGESRSQPAFPSGESRSQPTFPSGAPPTRPAALPAPSLAERLMSRPVAGESRPLPRPMPDGPAAVLHRASTRAEPGAGGSGSPDRAFRPRPPVRAGRTLPAPEPATGHHPAEAVARRASPLAGYRPVPLPAGALGAVLVAAGGGYPADLPSAATGPAATALCLLSLRVAGLPNGAYWYDPALHTLHELPGTAHVEAGPLLANTRVALRGAAAVLIPVGDPVAGAGTFGDRWYRMQQMEAGLIAQRATLAATALGLAARIHSDGANETTDEALGLAGTPLRSLSFLAMGTPPTGGPLVTRPIPALVNEEVMPPRQER</sequence>
<dbReference type="InterPro" id="IPR029479">
    <property type="entry name" value="Nitroreductase"/>
</dbReference>
<dbReference type="CDD" id="cd02142">
    <property type="entry name" value="McbC_SagB-like_oxidoreductase"/>
    <property type="match status" value="1"/>
</dbReference>
<feature type="domain" description="Nitroreductase" evidence="2">
    <location>
        <begin position="481"/>
        <end position="568"/>
    </location>
</feature>
<feature type="region of interest" description="Disordered" evidence="1">
    <location>
        <begin position="272"/>
        <end position="313"/>
    </location>
</feature>
<keyword evidence="4" id="KW-1185">Reference proteome</keyword>
<protein>
    <submittedName>
        <fullName evidence="3">SagB-type dehydrogenase family enzyme</fullName>
    </submittedName>
</protein>
<dbReference type="SUPFAM" id="SSF55469">
    <property type="entry name" value="FMN-dependent nitroreductase-like"/>
    <property type="match status" value="1"/>
</dbReference>